<reference evidence="2 3" key="1">
    <citation type="journal article" date="2014" name="BMC Genomics">
        <title>Genome sequencing of four Aureobasidium pullulans varieties: biotechnological potential, stress tolerance, and description of new species.</title>
        <authorList>
            <person name="Gostin Ar C."/>
            <person name="Ohm R.A."/>
            <person name="Kogej T."/>
            <person name="Sonjak S."/>
            <person name="Turk M."/>
            <person name="Zajc J."/>
            <person name="Zalar P."/>
            <person name="Grube M."/>
            <person name="Sun H."/>
            <person name="Han J."/>
            <person name="Sharma A."/>
            <person name="Chiniquy J."/>
            <person name="Ngan C.Y."/>
            <person name="Lipzen A."/>
            <person name="Barry K."/>
            <person name="Grigoriev I.V."/>
            <person name="Gunde-Cimerman N."/>
        </authorList>
    </citation>
    <scope>NUCLEOTIDE SEQUENCE [LARGE SCALE GENOMIC DNA]</scope>
    <source>
        <strain evidence="2 3">EXF-2481</strain>
    </source>
</reference>
<feature type="region of interest" description="Disordered" evidence="1">
    <location>
        <begin position="345"/>
        <end position="381"/>
    </location>
</feature>
<feature type="region of interest" description="Disordered" evidence="1">
    <location>
        <begin position="251"/>
        <end position="308"/>
    </location>
</feature>
<feature type="compositionally biased region" description="Polar residues" evidence="1">
    <location>
        <begin position="290"/>
        <end position="306"/>
    </location>
</feature>
<keyword evidence="3" id="KW-1185">Reference proteome</keyword>
<dbReference type="HOGENOM" id="CLU_041168_0_0_1"/>
<dbReference type="RefSeq" id="XP_013340920.1">
    <property type="nucleotide sequence ID" value="XM_013485466.1"/>
</dbReference>
<dbReference type="GeneID" id="25371307"/>
<accession>A0A074Y425</accession>
<dbReference type="InParanoid" id="A0A074Y425"/>
<feature type="compositionally biased region" description="Polar residues" evidence="1">
    <location>
        <begin position="70"/>
        <end position="85"/>
    </location>
</feature>
<name>A0A074Y425_AURSE</name>
<feature type="compositionally biased region" description="Polar residues" evidence="1">
    <location>
        <begin position="8"/>
        <end position="39"/>
    </location>
</feature>
<dbReference type="PANTHER" id="PTHR42111">
    <property type="entry name" value="YALI0D23727P"/>
    <property type="match status" value="1"/>
</dbReference>
<dbReference type="OMA" id="AHIKTED"/>
<gene>
    <name evidence="2" type="ORF">AUEXF2481DRAFT_7563</name>
</gene>
<dbReference type="EMBL" id="KL584770">
    <property type="protein sequence ID" value="KEQ92475.1"/>
    <property type="molecule type" value="Genomic_DNA"/>
</dbReference>
<evidence type="ECO:0000256" key="1">
    <source>
        <dbReference type="SAM" id="MobiDB-lite"/>
    </source>
</evidence>
<feature type="region of interest" description="Disordered" evidence="1">
    <location>
        <begin position="198"/>
        <end position="224"/>
    </location>
</feature>
<organism evidence="2 3">
    <name type="scientific">Aureobasidium subglaciale (strain EXF-2481)</name>
    <name type="common">Aureobasidium pullulans var. subglaciale</name>
    <dbReference type="NCBI Taxonomy" id="1043005"/>
    <lineage>
        <taxon>Eukaryota</taxon>
        <taxon>Fungi</taxon>
        <taxon>Dikarya</taxon>
        <taxon>Ascomycota</taxon>
        <taxon>Pezizomycotina</taxon>
        <taxon>Dothideomycetes</taxon>
        <taxon>Dothideomycetidae</taxon>
        <taxon>Dothideales</taxon>
        <taxon>Saccotheciaceae</taxon>
        <taxon>Aureobasidium</taxon>
    </lineage>
</organism>
<evidence type="ECO:0000313" key="3">
    <source>
        <dbReference type="Proteomes" id="UP000030641"/>
    </source>
</evidence>
<dbReference type="OrthoDB" id="5364312at2759"/>
<dbReference type="Proteomes" id="UP000030641">
    <property type="component" value="Unassembled WGS sequence"/>
</dbReference>
<feature type="compositionally biased region" description="Low complexity" evidence="1">
    <location>
        <begin position="57"/>
        <end position="67"/>
    </location>
</feature>
<feature type="region of interest" description="Disordered" evidence="1">
    <location>
        <begin position="1"/>
        <end position="94"/>
    </location>
</feature>
<protein>
    <submittedName>
        <fullName evidence="2">Uncharacterized protein</fullName>
    </submittedName>
</protein>
<dbReference type="PANTHER" id="PTHR42111:SF1">
    <property type="entry name" value="YALI0D23727P"/>
    <property type="match status" value="1"/>
</dbReference>
<evidence type="ECO:0000313" key="2">
    <source>
        <dbReference type="EMBL" id="KEQ92475.1"/>
    </source>
</evidence>
<dbReference type="AlphaFoldDB" id="A0A074Y425"/>
<feature type="compositionally biased region" description="Basic residues" evidence="1">
    <location>
        <begin position="40"/>
        <end position="53"/>
    </location>
</feature>
<sequence length="381" mass="40320">MSARAHSPPTSTFSSQSDTAPINPQPVSAQTPTTASSAKASKRRLFGLGKKKDKSSDTAAIDATTDAPLSESSPTPADMNPLTTSPSPPSRFVAASPTRLPFALASSQSTSTLASSQIFERNVQESSIPSEMSPAIPAHIQTEDHIPAVLEASSLAITDSHLNPDQVEIVTHTAHQPASEKVAEGTASALHLDAQLPVSPQDSQHESFHSVSSHQQDFDDAASNYGALDPADVRRLSFISFADVVQAEQAESKDSLHHTPMSASTFSHAHAHSPPLPRSPSPTRSPLSSQYSQEVTTPPIGSNPTSIKGFDMSPVRSPIGGPHNHQHGELTIETMRQALRKTASGDFTASKIAPYPASSVGLEDSGPERHGFKSSVRHNYD</sequence>
<proteinExistence type="predicted"/>